<evidence type="ECO:0000259" key="2">
    <source>
        <dbReference type="Pfam" id="PF04577"/>
    </source>
</evidence>
<reference evidence="3" key="2">
    <citation type="submission" date="2021-08" db="EMBL/GenBank/DDBJ databases">
        <authorList>
            <person name="Tani A."/>
            <person name="Ola A."/>
            <person name="Ogura Y."/>
            <person name="Katsura K."/>
            <person name="Hayashi T."/>
        </authorList>
    </citation>
    <scope>NUCLEOTIDE SEQUENCE</scope>
    <source>
        <strain evidence="3">DSM 14458</strain>
    </source>
</reference>
<dbReference type="EMBL" id="BPRE01000024">
    <property type="protein sequence ID" value="GJE78390.1"/>
    <property type="molecule type" value="Genomic_DNA"/>
</dbReference>
<evidence type="ECO:0000313" key="3">
    <source>
        <dbReference type="EMBL" id="GJE78390.1"/>
    </source>
</evidence>
<feature type="region of interest" description="Disordered" evidence="1">
    <location>
        <begin position="1"/>
        <end position="20"/>
    </location>
</feature>
<dbReference type="Pfam" id="PF04577">
    <property type="entry name" value="Glyco_transf_61"/>
    <property type="match status" value="1"/>
</dbReference>
<accession>A0ABQ4V1C2</accession>
<comment type="caution">
    <text evidence="3">The sequence shown here is derived from an EMBL/GenBank/DDBJ whole genome shotgun (WGS) entry which is preliminary data.</text>
</comment>
<dbReference type="InterPro" id="IPR049625">
    <property type="entry name" value="Glyco_transf_61_cat"/>
</dbReference>
<name>A0ABQ4V1C2_9HYPH</name>
<reference evidence="3" key="1">
    <citation type="journal article" date="2021" name="Front. Microbiol.">
        <title>Comprehensive Comparative Genomics and Phenotyping of Methylobacterium Species.</title>
        <authorList>
            <person name="Alessa O."/>
            <person name="Ogura Y."/>
            <person name="Fujitani Y."/>
            <person name="Takami H."/>
            <person name="Hayashi T."/>
            <person name="Sahin N."/>
            <person name="Tani A."/>
        </authorList>
    </citation>
    <scope>NUCLEOTIDE SEQUENCE</scope>
    <source>
        <strain evidence="3">DSM 14458</strain>
    </source>
</reference>
<proteinExistence type="predicted"/>
<feature type="domain" description="Glycosyltransferase 61 catalytic" evidence="2">
    <location>
        <begin position="175"/>
        <end position="366"/>
    </location>
</feature>
<dbReference type="Proteomes" id="UP001055093">
    <property type="component" value="Unassembled WGS sequence"/>
</dbReference>
<evidence type="ECO:0000313" key="4">
    <source>
        <dbReference type="Proteomes" id="UP001055093"/>
    </source>
</evidence>
<protein>
    <recommendedName>
        <fullName evidence="2">Glycosyltransferase 61 catalytic domain-containing protein</fullName>
    </recommendedName>
</protein>
<evidence type="ECO:0000256" key="1">
    <source>
        <dbReference type="SAM" id="MobiDB-lite"/>
    </source>
</evidence>
<organism evidence="3 4">
    <name type="scientific">Methylorubrum suomiense</name>
    <dbReference type="NCBI Taxonomy" id="144191"/>
    <lineage>
        <taxon>Bacteria</taxon>
        <taxon>Pseudomonadati</taxon>
        <taxon>Pseudomonadota</taxon>
        <taxon>Alphaproteobacteria</taxon>
        <taxon>Hyphomicrobiales</taxon>
        <taxon>Methylobacteriaceae</taxon>
        <taxon>Methylorubrum</taxon>
    </lineage>
</organism>
<feature type="compositionally biased region" description="Low complexity" evidence="1">
    <location>
        <begin position="7"/>
        <end position="20"/>
    </location>
</feature>
<sequence>MQGIAGTGAAEEPAGQAAAPTGLTEDDLVLSCDASLLYGEGGFAGDADLLARLSGRVAARTRVLGTVFPGCPARDPGMPHLHGGGADFREAQRARLAARFPPVPPTLLLESRDIRLAGNALFTLEEGRKRVLFETTRPQERHVAPGPGPVADPCDESIGADGLTFLLNAGSSFNYGHWLIDDVPRLRAVAMLRARHPGLPITVALVAYVPHIDVARARSVKLVLGTMPGLTLRLLDWTKSYHFARLHHATPSALPCERKSPDSLHFLRRQGRRRTLLPRLWQRWRGLGQPPGRRLFVDRHPGRGRALVSRDGVLALLARRGFTVIDPESLSPRQQAIRFAEAEIVVGIAGAGMANTVFCAPGTPVIHLVPEGWEDPFYWEIAVANGLAYHAVYGPRVPSGSPEFLQDFTIDPADLAAALAEAGDPGARRAPA</sequence>
<keyword evidence="4" id="KW-1185">Reference proteome</keyword>
<gene>
    <name evidence="3" type="ORF">BGCPKDLD_5005</name>
</gene>
<dbReference type="RefSeq" id="WP_137830028.1">
    <property type="nucleotide sequence ID" value="NZ_BPRE01000024.1"/>
</dbReference>